<dbReference type="GO" id="GO:0061630">
    <property type="term" value="F:ubiquitin protein ligase activity"/>
    <property type="evidence" value="ECO:0007669"/>
    <property type="project" value="UniProtKB-EC"/>
</dbReference>
<gene>
    <name evidence="12" type="ORF">EKO27_g6786</name>
</gene>
<dbReference type="EC" id="2.3.2.31" evidence="2"/>
<dbReference type="InterPro" id="IPR002867">
    <property type="entry name" value="IBR_dom"/>
</dbReference>
<keyword evidence="4" id="KW-0479">Metal-binding</keyword>
<feature type="coiled-coil region" evidence="9">
    <location>
        <begin position="452"/>
        <end position="500"/>
    </location>
</feature>
<comment type="caution">
    <text evidence="12">The sequence shown here is derived from an EMBL/GenBank/DDBJ whole genome shotgun (WGS) entry which is preliminary data.</text>
</comment>
<dbReference type="InterPro" id="IPR031127">
    <property type="entry name" value="E3_UB_ligase_RBR"/>
</dbReference>
<dbReference type="SUPFAM" id="SSF57850">
    <property type="entry name" value="RING/U-box"/>
    <property type="match status" value="1"/>
</dbReference>
<reference evidence="12 13" key="1">
    <citation type="submission" date="2018-12" db="EMBL/GenBank/DDBJ databases">
        <title>Draft genome sequence of Xylaria grammica IHI A82.</title>
        <authorList>
            <person name="Buettner E."/>
            <person name="Kellner H."/>
        </authorList>
    </citation>
    <scope>NUCLEOTIDE SEQUENCE [LARGE SCALE GENOMIC DNA]</scope>
    <source>
        <strain evidence="12 13">IHI A82</strain>
    </source>
</reference>
<proteinExistence type="predicted"/>
<evidence type="ECO:0000256" key="6">
    <source>
        <dbReference type="ARBA" id="ARBA00022771"/>
    </source>
</evidence>
<dbReference type="GO" id="GO:0016567">
    <property type="term" value="P:protein ubiquitination"/>
    <property type="evidence" value="ECO:0007669"/>
    <property type="project" value="InterPro"/>
</dbReference>
<keyword evidence="5" id="KW-0677">Repeat</keyword>
<dbReference type="Gene3D" id="1.20.120.1750">
    <property type="match status" value="1"/>
</dbReference>
<evidence type="ECO:0000256" key="9">
    <source>
        <dbReference type="SAM" id="Coils"/>
    </source>
</evidence>
<evidence type="ECO:0000313" key="13">
    <source>
        <dbReference type="Proteomes" id="UP000286045"/>
    </source>
</evidence>
<feature type="region of interest" description="Disordered" evidence="10">
    <location>
        <begin position="107"/>
        <end position="170"/>
    </location>
</feature>
<dbReference type="Pfam" id="PF01485">
    <property type="entry name" value="IBR"/>
    <property type="match status" value="2"/>
</dbReference>
<dbReference type="STRING" id="363999.A0A439D1K2"/>
<dbReference type="GO" id="GO:0008270">
    <property type="term" value="F:zinc ion binding"/>
    <property type="evidence" value="ECO:0007669"/>
    <property type="project" value="UniProtKB-KW"/>
</dbReference>
<keyword evidence="8" id="KW-0862">Zinc</keyword>
<keyword evidence="7" id="KW-0833">Ubl conjugation pathway</keyword>
<protein>
    <recommendedName>
        <fullName evidence="2">RBR-type E3 ubiquitin transferase</fullName>
        <ecNumber evidence="2">2.3.2.31</ecNumber>
    </recommendedName>
</protein>
<evidence type="ECO:0000256" key="3">
    <source>
        <dbReference type="ARBA" id="ARBA00022679"/>
    </source>
</evidence>
<evidence type="ECO:0000256" key="5">
    <source>
        <dbReference type="ARBA" id="ARBA00022737"/>
    </source>
</evidence>
<comment type="catalytic activity">
    <reaction evidence="1">
        <text>[E2 ubiquitin-conjugating enzyme]-S-ubiquitinyl-L-cysteine + [acceptor protein]-L-lysine = [E2 ubiquitin-conjugating enzyme]-L-cysteine + [acceptor protein]-N(6)-ubiquitinyl-L-lysine.</text>
        <dbReference type="EC" id="2.3.2.31"/>
    </reaction>
</comment>
<evidence type="ECO:0000256" key="8">
    <source>
        <dbReference type="ARBA" id="ARBA00022833"/>
    </source>
</evidence>
<evidence type="ECO:0000256" key="1">
    <source>
        <dbReference type="ARBA" id="ARBA00001798"/>
    </source>
</evidence>
<evidence type="ECO:0000256" key="7">
    <source>
        <dbReference type="ARBA" id="ARBA00022786"/>
    </source>
</evidence>
<feature type="compositionally biased region" description="Basic and acidic residues" evidence="10">
    <location>
        <begin position="107"/>
        <end position="118"/>
    </location>
</feature>
<keyword evidence="13" id="KW-1185">Reference proteome</keyword>
<sequence>MLIIDQGSSTTEELSATNDLSVRRHEDEEEIADVNWKGKGKATAQDMNELVSLVDSSIDAFTVDWTQYAPPEGLTHVGDIDSEMVVQIIERSMERVKARILVEEEERRPKEVANKEGENLEQPEDVESPSDEDSTPMDKAGWPLRSNQDNARGDDARPFPNELPKRPGGRALRNFFRKFNSGPEHGESSAAGAARSRFQMSSPGELLSHSARKRFVSDLIKKATGEDSATHGPEEPEEPGGPQVECVSCLEDFNPKYTVRAPCHNYCVPCFRRLVVSACQNEQHWPPKCCLNNIPDHTIRANVNELQWLEYRERAIEWNRPVADRIYCSQPECSLFIRPEYIILGQSVARCTDGHYTCLICRNAQHEGEICPQDEDMIRTNELAELAGWKRCNTCQAFVEHSEGCQHMTCRCGAQFCYVCGARWRTCSCTMIHLSVFKQQAESRRTERLERQAREEAEIQEALRLVREFEREEEERARVLREKERRLAKERRQRRKEERIRQTVTQFEELREIFSELHETQRTLVQQSQDNRARQLQIKGDAVRRRMLDMHELERETQRAKA</sequence>
<accession>A0A439D1K2</accession>
<dbReference type="CDD" id="cd22584">
    <property type="entry name" value="Rcat_RBR_unk"/>
    <property type="match status" value="1"/>
</dbReference>
<evidence type="ECO:0000256" key="10">
    <source>
        <dbReference type="SAM" id="MobiDB-lite"/>
    </source>
</evidence>
<dbReference type="PANTHER" id="PTHR11685">
    <property type="entry name" value="RBR FAMILY RING FINGER AND IBR DOMAIN-CONTAINING"/>
    <property type="match status" value="1"/>
</dbReference>
<evidence type="ECO:0000256" key="2">
    <source>
        <dbReference type="ARBA" id="ARBA00012251"/>
    </source>
</evidence>
<dbReference type="PROSITE" id="PS51873">
    <property type="entry name" value="TRIAD"/>
    <property type="match status" value="1"/>
</dbReference>
<evidence type="ECO:0000256" key="4">
    <source>
        <dbReference type="ARBA" id="ARBA00022723"/>
    </source>
</evidence>
<keyword evidence="9" id="KW-0175">Coiled coil</keyword>
<keyword evidence="3" id="KW-0808">Transferase</keyword>
<keyword evidence="6" id="KW-0863">Zinc-finger</keyword>
<organism evidence="12 13">
    <name type="scientific">Xylaria grammica</name>
    <dbReference type="NCBI Taxonomy" id="363999"/>
    <lineage>
        <taxon>Eukaryota</taxon>
        <taxon>Fungi</taxon>
        <taxon>Dikarya</taxon>
        <taxon>Ascomycota</taxon>
        <taxon>Pezizomycotina</taxon>
        <taxon>Sordariomycetes</taxon>
        <taxon>Xylariomycetidae</taxon>
        <taxon>Xylariales</taxon>
        <taxon>Xylariaceae</taxon>
        <taxon>Xylaria</taxon>
    </lineage>
</organism>
<evidence type="ECO:0000259" key="11">
    <source>
        <dbReference type="PROSITE" id="PS51873"/>
    </source>
</evidence>
<feature type="non-terminal residue" evidence="12">
    <location>
        <position position="562"/>
    </location>
</feature>
<dbReference type="AlphaFoldDB" id="A0A439D1K2"/>
<dbReference type="InterPro" id="IPR044066">
    <property type="entry name" value="TRIAD_supradom"/>
</dbReference>
<feature type="compositionally biased region" description="Acidic residues" evidence="10">
    <location>
        <begin position="119"/>
        <end position="135"/>
    </location>
</feature>
<feature type="domain" description="RING-type" evidence="11">
    <location>
        <begin position="242"/>
        <end position="439"/>
    </location>
</feature>
<evidence type="ECO:0000313" key="12">
    <source>
        <dbReference type="EMBL" id="RWA08332.1"/>
    </source>
</evidence>
<name>A0A439D1K2_9PEZI</name>
<dbReference type="EMBL" id="RYZI01000206">
    <property type="protein sequence ID" value="RWA08332.1"/>
    <property type="molecule type" value="Genomic_DNA"/>
</dbReference>
<dbReference type="Proteomes" id="UP000286045">
    <property type="component" value="Unassembled WGS sequence"/>
</dbReference>